<evidence type="ECO:0000313" key="1">
    <source>
        <dbReference type="EMBL" id="KAK1321462.1"/>
    </source>
</evidence>
<dbReference type="EMBL" id="JAUJYO010000003">
    <property type="protein sequence ID" value="KAK1321462.1"/>
    <property type="molecule type" value="Genomic_DNA"/>
</dbReference>
<reference evidence="1" key="2">
    <citation type="submission" date="2023-06" db="EMBL/GenBank/DDBJ databases">
        <authorList>
            <person name="Ma L."/>
            <person name="Liu K.-W."/>
            <person name="Li Z."/>
            <person name="Hsiao Y.-Y."/>
            <person name="Qi Y."/>
            <person name="Fu T."/>
            <person name="Tang G."/>
            <person name="Zhang D."/>
            <person name="Sun W.-H."/>
            <person name="Liu D.-K."/>
            <person name="Li Y."/>
            <person name="Chen G.-Z."/>
            <person name="Liu X.-D."/>
            <person name="Liao X.-Y."/>
            <person name="Jiang Y.-T."/>
            <person name="Yu X."/>
            <person name="Hao Y."/>
            <person name="Huang J."/>
            <person name="Zhao X.-W."/>
            <person name="Ke S."/>
            <person name="Chen Y.-Y."/>
            <person name="Wu W.-L."/>
            <person name="Hsu J.-L."/>
            <person name="Lin Y.-F."/>
            <person name="Huang M.-D."/>
            <person name="Li C.-Y."/>
            <person name="Huang L."/>
            <person name="Wang Z.-W."/>
            <person name="Zhao X."/>
            <person name="Zhong W.-Y."/>
            <person name="Peng D.-H."/>
            <person name="Ahmad S."/>
            <person name="Lan S."/>
            <person name="Zhang J.-S."/>
            <person name="Tsai W.-C."/>
            <person name="Van De Peer Y."/>
            <person name="Liu Z.-J."/>
        </authorList>
    </citation>
    <scope>NUCLEOTIDE SEQUENCE</scope>
    <source>
        <strain evidence="1">CP</strain>
        <tissue evidence="1">Leaves</tissue>
    </source>
</reference>
<proteinExistence type="predicted"/>
<keyword evidence="2" id="KW-1185">Reference proteome</keyword>
<comment type="caution">
    <text evidence="1">The sequence shown here is derived from an EMBL/GenBank/DDBJ whole genome shotgun (WGS) entry which is preliminary data.</text>
</comment>
<protein>
    <recommendedName>
        <fullName evidence="3">Pectinesterase</fullName>
    </recommendedName>
</protein>
<evidence type="ECO:0000313" key="2">
    <source>
        <dbReference type="Proteomes" id="UP001180020"/>
    </source>
</evidence>
<dbReference type="Proteomes" id="UP001180020">
    <property type="component" value="Unassembled WGS sequence"/>
</dbReference>
<gene>
    <name evidence="1" type="ORF">QJS10_CPA03g00884</name>
</gene>
<organism evidence="1 2">
    <name type="scientific">Acorus calamus</name>
    <name type="common">Sweet flag</name>
    <dbReference type="NCBI Taxonomy" id="4465"/>
    <lineage>
        <taxon>Eukaryota</taxon>
        <taxon>Viridiplantae</taxon>
        <taxon>Streptophyta</taxon>
        <taxon>Embryophyta</taxon>
        <taxon>Tracheophyta</taxon>
        <taxon>Spermatophyta</taxon>
        <taxon>Magnoliopsida</taxon>
        <taxon>Liliopsida</taxon>
        <taxon>Acoraceae</taxon>
        <taxon>Acorus</taxon>
    </lineage>
</organism>
<sequence length="79" mass="9487">MNPAGWLEWNATFALDTRVLRRVHELRTRGGRDGKRRELAWKGKRSYHGFYWKCRNISHEDKIKSKITKKKDKTSNIEE</sequence>
<dbReference type="AlphaFoldDB" id="A0AAV9F6V5"/>
<accession>A0AAV9F6V5</accession>
<reference evidence="1" key="1">
    <citation type="journal article" date="2023" name="Nat. Commun.">
        <title>Diploid and tetraploid genomes of Acorus and the evolution of monocots.</title>
        <authorList>
            <person name="Ma L."/>
            <person name="Liu K.W."/>
            <person name="Li Z."/>
            <person name="Hsiao Y.Y."/>
            <person name="Qi Y."/>
            <person name="Fu T."/>
            <person name="Tang G.D."/>
            <person name="Zhang D."/>
            <person name="Sun W.H."/>
            <person name="Liu D.K."/>
            <person name="Li Y."/>
            <person name="Chen G.Z."/>
            <person name="Liu X.D."/>
            <person name="Liao X.Y."/>
            <person name="Jiang Y.T."/>
            <person name="Yu X."/>
            <person name="Hao Y."/>
            <person name="Huang J."/>
            <person name="Zhao X.W."/>
            <person name="Ke S."/>
            <person name="Chen Y.Y."/>
            <person name="Wu W.L."/>
            <person name="Hsu J.L."/>
            <person name="Lin Y.F."/>
            <person name="Huang M.D."/>
            <person name="Li C.Y."/>
            <person name="Huang L."/>
            <person name="Wang Z.W."/>
            <person name="Zhao X."/>
            <person name="Zhong W.Y."/>
            <person name="Peng D.H."/>
            <person name="Ahmad S."/>
            <person name="Lan S."/>
            <person name="Zhang J.S."/>
            <person name="Tsai W.C."/>
            <person name="Van de Peer Y."/>
            <person name="Liu Z.J."/>
        </authorList>
    </citation>
    <scope>NUCLEOTIDE SEQUENCE</scope>
    <source>
        <strain evidence="1">CP</strain>
    </source>
</reference>
<name>A0AAV9F6V5_ACOCL</name>
<evidence type="ECO:0008006" key="3">
    <source>
        <dbReference type="Google" id="ProtNLM"/>
    </source>
</evidence>